<dbReference type="AlphaFoldDB" id="A0A7Y0HDI4"/>
<accession>A0A7Y0HDI4</accession>
<sequence>MKLNIYLSTLVVIATPAFASPWIESDDPLLRASIEMLFNQGVIKQPINSYPLMWQGIARDLNTIESSSLSTQSQFAYQHVKHALQNAKQGSSSGVRLNYNSEPTLQQSFGKRDQQKSGINSYGSITGDRVSAKVSVNYVDQALDDKHINYHGSYLAVLMGNWSVSAEQVSHWWGPGNDNALLLSNNAAPMKGLRINRANTQYVGPSWLSFIGNWQLTGIYAKQKLSLNTSESGNYWAMRFASTPLPGLEVAFSTAGSDYLTNTEVNPNTLEVITNKQRLTSLDAKYSTTIAEQPIAFYTEIMGKNDSGLAPSDAFYTIGIESFFGGQEQLLKTYFEYSNTQQDCTAQLSCNEANEAFTNYAQAYNHKDRLIGSAMPQQSKSAVLGAHYHTMNGYGGYAKLRWFETDITDLTQVTATFDRLQLELGYQQAIFSGLWKISGSVYKDKFANESDTNSALKTSWEYRF</sequence>
<keyword evidence="1" id="KW-0732">Signal</keyword>
<feature type="chain" id="PRO_5031425406" evidence="1">
    <location>
        <begin position="20"/>
        <end position="464"/>
    </location>
</feature>
<dbReference type="Pfam" id="PF14052">
    <property type="entry name" value="Caps_assemb_Wzi"/>
    <property type="match status" value="2"/>
</dbReference>
<proteinExistence type="predicted"/>
<dbReference type="RefSeq" id="WP_169020188.1">
    <property type="nucleotide sequence ID" value="NZ_JABBMT010000013.1"/>
</dbReference>
<dbReference type="InterPro" id="IPR026950">
    <property type="entry name" value="Caps_assemb_Wzi"/>
</dbReference>
<evidence type="ECO:0000256" key="1">
    <source>
        <dbReference type="SAM" id="SignalP"/>
    </source>
</evidence>
<comment type="caution">
    <text evidence="2">The sequence shown here is derived from an EMBL/GenBank/DDBJ whole genome shotgun (WGS) entry which is preliminary data.</text>
</comment>
<protein>
    <submittedName>
        <fullName evidence="2">Capsule assembly Wzi family protein</fullName>
    </submittedName>
</protein>
<organism evidence="2 3">
    <name type="scientific">Pseudoalteromonas arctica</name>
    <dbReference type="NCBI Taxonomy" id="394751"/>
    <lineage>
        <taxon>Bacteria</taxon>
        <taxon>Pseudomonadati</taxon>
        <taxon>Pseudomonadota</taxon>
        <taxon>Gammaproteobacteria</taxon>
        <taxon>Alteromonadales</taxon>
        <taxon>Pseudoalteromonadaceae</taxon>
        <taxon>Pseudoalteromonas</taxon>
    </lineage>
</organism>
<feature type="signal peptide" evidence="1">
    <location>
        <begin position="1"/>
        <end position="19"/>
    </location>
</feature>
<dbReference type="InterPro" id="IPR038636">
    <property type="entry name" value="Wzi_sf"/>
</dbReference>
<dbReference type="EMBL" id="JABBMT010000013">
    <property type="protein sequence ID" value="NMM41154.1"/>
    <property type="molecule type" value="Genomic_DNA"/>
</dbReference>
<evidence type="ECO:0000313" key="3">
    <source>
        <dbReference type="Proteomes" id="UP000570493"/>
    </source>
</evidence>
<gene>
    <name evidence="2" type="ORF">HHO47_10040</name>
</gene>
<dbReference type="Proteomes" id="UP000570493">
    <property type="component" value="Unassembled WGS sequence"/>
</dbReference>
<evidence type="ECO:0000313" key="2">
    <source>
        <dbReference type="EMBL" id="NMM41154.1"/>
    </source>
</evidence>
<name>A0A7Y0HDI4_9GAMM</name>
<dbReference type="Gene3D" id="2.40.160.130">
    <property type="entry name" value="Capsule assembly protein Wzi"/>
    <property type="match status" value="1"/>
</dbReference>
<keyword evidence="3" id="KW-1185">Reference proteome</keyword>
<reference evidence="2" key="1">
    <citation type="submission" date="2020-04" db="EMBL/GenBank/DDBJ databases">
        <title>Genome Sequencing for Pseudoaltermonas arctica.</title>
        <authorList>
            <person name="Elkins N.S."/>
        </authorList>
    </citation>
    <scope>NUCLEOTIDE SEQUENCE [LARGE SCALE GENOMIC DNA]</scope>
    <source>
        <strain evidence="2">NEC-BIFX-2020_0012</strain>
    </source>
</reference>